<feature type="transmembrane region" description="Helical" evidence="1">
    <location>
        <begin position="6"/>
        <end position="28"/>
    </location>
</feature>
<reference evidence="3 4" key="1">
    <citation type="journal article" date="2015" name="Nature">
        <title>rRNA introns, odd ribosomes, and small enigmatic genomes across a large radiation of phyla.</title>
        <authorList>
            <person name="Brown C.T."/>
            <person name="Hug L.A."/>
            <person name="Thomas B.C."/>
            <person name="Sharon I."/>
            <person name="Castelle C.J."/>
            <person name="Singh A."/>
            <person name="Wilkins M.J."/>
            <person name="Williams K.H."/>
            <person name="Banfield J.F."/>
        </authorList>
    </citation>
    <scope>NUCLEOTIDE SEQUENCE [LARGE SCALE GENOMIC DNA]</scope>
</reference>
<organism evidence="3 4">
    <name type="scientific">Candidatus Woesebacteria bacterium GW2011_GWB1_45_5</name>
    <dbReference type="NCBI Taxonomy" id="1618581"/>
    <lineage>
        <taxon>Bacteria</taxon>
        <taxon>Candidatus Woeseibacteriota</taxon>
    </lineage>
</organism>
<dbReference type="InterPro" id="IPR013830">
    <property type="entry name" value="SGNH_hydro"/>
</dbReference>
<evidence type="ECO:0000259" key="2">
    <source>
        <dbReference type="Pfam" id="PF13472"/>
    </source>
</evidence>
<dbReference type="CDD" id="cd00229">
    <property type="entry name" value="SGNH_hydrolase"/>
    <property type="match status" value="1"/>
</dbReference>
<dbReference type="Gene3D" id="3.40.50.1110">
    <property type="entry name" value="SGNH hydrolase"/>
    <property type="match status" value="1"/>
</dbReference>
<comment type="caution">
    <text evidence="3">The sequence shown here is derived from an EMBL/GenBank/DDBJ whole genome shotgun (WGS) entry which is preliminary data.</text>
</comment>
<evidence type="ECO:0000256" key="1">
    <source>
        <dbReference type="SAM" id="Phobius"/>
    </source>
</evidence>
<name>A0A0G1MRU6_9BACT</name>
<accession>A0A0G1MRU6</accession>
<feature type="domain" description="SGNH hydrolase-type esterase" evidence="2">
    <location>
        <begin position="74"/>
        <end position="284"/>
    </location>
</feature>
<keyword evidence="1" id="KW-0812">Transmembrane</keyword>
<dbReference type="Proteomes" id="UP000034329">
    <property type="component" value="Unassembled WGS sequence"/>
</dbReference>
<protein>
    <submittedName>
        <fullName evidence="3">GDSL family lipase</fullName>
    </submittedName>
</protein>
<dbReference type="InterPro" id="IPR036514">
    <property type="entry name" value="SGNH_hydro_sf"/>
</dbReference>
<gene>
    <name evidence="3" type="ORF">UX13_C0001G0010</name>
</gene>
<dbReference type="AlphaFoldDB" id="A0A0G1MRU6"/>
<keyword evidence="1" id="KW-0472">Membrane</keyword>
<dbReference type="EMBL" id="LCLA01000001">
    <property type="protein sequence ID" value="KKU10919.1"/>
    <property type="molecule type" value="Genomic_DNA"/>
</dbReference>
<evidence type="ECO:0000313" key="3">
    <source>
        <dbReference type="EMBL" id="KKU10919.1"/>
    </source>
</evidence>
<sequence length="540" mass="61401">MTLKKLTTVLFFLLFNLVLIEILLRIFWKPPFLDPKYKRNDFEWISGNVTLNRFGYRDRSFDIKKKEKIVRLYALGDSYTYGWYINNYEDAYPKVLERELQAKYGKDGVEVINAARPGFSFEMELARLENEGVLFNPDIVTAGINIQDLVFKEFPPKYVKSRFIRSLRLYWLTHGLSEKRKVGAKTLSEIKKAYAEGTDENKKAEELLTKFADLTRSAGATPVIIIFPEYNPANPDGDYQYLFFHESVRKMAEKHSIKVVDLLDSFNAVEEREKLVLNPIDSHLSVFANEIAGRFTSQVLIDDGLIKNKTRGPWYLKGNIGPNSPLPAGILGITDMSRPWVYFDVKNGLSAQTLFLPDENQSGIPYFQNALKIAFAGKHGGWAGAKLEYHALVNGGKVTVPRVLYGYDVLGVDNIQIYWRVDGAQRSDNVDLTKLEITRDKDNILISGIKGKDLDFVKMTLDLSVSQFNLDGGKIAGTYHTELVPDVKDLKVASRANYVWINDRQTAVPTGQEKPGSVEIAVLLEGMREEEDYPEVEYLK</sequence>
<dbReference type="Pfam" id="PF13472">
    <property type="entry name" value="Lipase_GDSL_2"/>
    <property type="match status" value="1"/>
</dbReference>
<proteinExistence type="predicted"/>
<evidence type="ECO:0000313" key="4">
    <source>
        <dbReference type="Proteomes" id="UP000034329"/>
    </source>
</evidence>
<dbReference type="SUPFAM" id="SSF52266">
    <property type="entry name" value="SGNH hydrolase"/>
    <property type="match status" value="1"/>
</dbReference>
<keyword evidence="1" id="KW-1133">Transmembrane helix</keyword>